<evidence type="ECO:0000313" key="2">
    <source>
        <dbReference type="Proteomes" id="UP000537890"/>
    </source>
</evidence>
<sequence length="79" mass="8498">MITDSAYLSFHIIQIFLYIQANIQPASAEVTACFYTEPITSPAAKNAGYAGSCGITCHTDIDADIPMVSLSNLPLKTWA</sequence>
<organism evidence="1 2">
    <name type="scientific">Candidatus Methanofishera endochildressiae</name>
    <dbReference type="NCBI Taxonomy" id="2738884"/>
    <lineage>
        <taxon>Bacteria</taxon>
        <taxon>Pseudomonadati</taxon>
        <taxon>Pseudomonadota</taxon>
        <taxon>Gammaproteobacteria</taxon>
        <taxon>Candidatus Methanofishera</taxon>
    </lineage>
</organism>
<gene>
    <name evidence="1" type="ORF">H0A75_03760</name>
</gene>
<dbReference type="AlphaFoldDB" id="A0A7Z0MNB6"/>
<comment type="caution">
    <text evidence="1">The sequence shown here is derived from an EMBL/GenBank/DDBJ whole genome shotgun (WGS) entry which is preliminary data.</text>
</comment>
<accession>A0A7Z0MNB6</accession>
<reference evidence="1 2" key="1">
    <citation type="submission" date="2020-05" db="EMBL/GenBank/DDBJ databases">
        <title>Horizontal transmission and recombination maintain forever young bacterial symbiont genomes.</title>
        <authorList>
            <person name="Russell S.L."/>
            <person name="Pepper-Tunick E."/>
            <person name="Svedberg J."/>
            <person name="Byrne A."/>
            <person name="Ruelas Castillo J."/>
            <person name="Vollmers C."/>
            <person name="Beinart R.A."/>
            <person name="Corbett-Detig R."/>
        </authorList>
    </citation>
    <scope>NUCLEOTIDE SEQUENCE [LARGE SCALE GENOMIC DNA]</scope>
    <source>
        <strain evidence="1">4727-3</strain>
    </source>
</reference>
<dbReference type="EMBL" id="JACCHS010000051">
    <property type="protein sequence ID" value="NYT46863.1"/>
    <property type="molecule type" value="Genomic_DNA"/>
</dbReference>
<protein>
    <submittedName>
        <fullName evidence="1">Uncharacterized protein</fullName>
    </submittedName>
</protein>
<evidence type="ECO:0000313" key="1">
    <source>
        <dbReference type="EMBL" id="NYT46863.1"/>
    </source>
</evidence>
<name>A0A7Z0MNB6_9GAMM</name>
<proteinExistence type="predicted"/>
<dbReference type="Proteomes" id="UP000537890">
    <property type="component" value="Unassembled WGS sequence"/>
</dbReference>